<keyword evidence="3 7" id="KW-0812">Transmembrane</keyword>
<keyword evidence="11" id="KW-1185">Reference proteome</keyword>
<comment type="subcellular location">
    <subcellularLocation>
        <location evidence="1">Cell membrane</location>
        <topology evidence="1">Multi-pass membrane protein</topology>
    </subcellularLocation>
</comment>
<keyword evidence="5 7" id="KW-0472">Membrane</keyword>
<evidence type="ECO:0000256" key="3">
    <source>
        <dbReference type="ARBA" id="ARBA00022692"/>
    </source>
</evidence>
<keyword evidence="4 7" id="KW-1133">Transmembrane helix</keyword>
<evidence type="ECO:0000256" key="6">
    <source>
        <dbReference type="ARBA" id="ARBA00038076"/>
    </source>
</evidence>
<feature type="domain" description="MacB-like periplasmic core" evidence="9">
    <location>
        <begin position="22"/>
        <end position="226"/>
    </location>
</feature>
<evidence type="ECO:0000256" key="4">
    <source>
        <dbReference type="ARBA" id="ARBA00022989"/>
    </source>
</evidence>
<name>A0ABQ6T3Q9_9GAMM</name>
<dbReference type="Pfam" id="PF12704">
    <property type="entry name" value="MacB_PCD"/>
    <property type="match status" value="1"/>
</dbReference>
<accession>A0ABQ6T3Q9</accession>
<evidence type="ECO:0000256" key="5">
    <source>
        <dbReference type="ARBA" id="ARBA00023136"/>
    </source>
</evidence>
<evidence type="ECO:0000256" key="7">
    <source>
        <dbReference type="SAM" id="Phobius"/>
    </source>
</evidence>
<evidence type="ECO:0000259" key="8">
    <source>
        <dbReference type="Pfam" id="PF02687"/>
    </source>
</evidence>
<organism evidence="10 11">
    <name type="scientific">Stenotrophomonas cyclobalanopsidis</name>
    <dbReference type="NCBI Taxonomy" id="2771362"/>
    <lineage>
        <taxon>Bacteria</taxon>
        <taxon>Pseudomonadati</taxon>
        <taxon>Pseudomonadota</taxon>
        <taxon>Gammaproteobacteria</taxon>
        <taxon>Lysobacterales</taxon>
        <taxon>Lysobacteraceae</taxon>
        <taxon>Stenotrophomonas</taxon>
    </lineage>
</organism>
<dbReference type="PANTHER" id="PTHR30572">
    <property type="entry name" value="MEMBRANE COMPONENT OF TRANSPORTER-RELATED"/>
    <property type="match status" value="1"/>
</dbReference>
<feature type="transmembrane region" description="Helical" evidence="7">
    <location>
        <begin position="284"/>
        <end position="308"/>
    </location>
</feature>
<gene>
    <name evidence="10" type="ORF">FJU31_04820</name>
</gene>
<keyword evidence="2" id="KW-1003">Cell membrane</keyword>
<comment type="caution">
    <text evidence="10">The sequence shown here is derived from an EMBL/GenBank/DDBJ whole genome shotgun (WGS) entry which is preliminary data.</text>
</comment>
<evidence type="ECO:0000256" key="2">
    <source>
        <dbReference type="ARBA" id="ARBA00022475"/>
    </source>
</evidence>
<dbReference type="Proteomes" id="UP000326367">
    <property type="component" value="Unassembled WGS sequence"/>
</dbReference>
<feature type="transmembrane region" description="Helical" evidence="7">
    <location>
        <begin position="366"/>
        <end position="387"/>
    </location>
</feature>
<feature type="transmembrane region" description="Helical" evidence="7">
    <location>
        <begin position="328"/>
        <end position="354"/>
    </location>
</feature>
<evidence type="ECO:0000256" key="1">
    <source>
        <dbReference type="ARBA" id="ARBA00004651"/>
    </source>
</evidence>
<comment type="similarity">
    <text evidence="6">Belongs to the ABC-4 integral membrane protein family.</text>
</comment>
<dbReference type="RefSeq" id="WP_150453720.1">
    <property type="nucleotide sequence ID" value="NZ_VYKI01000004.1"/>
</dbReference>
<dbReference type="InterPro" id="IPR050250">
    <property type="entry name" value="Macrolide_Exporter_MacB"/>
</dbReference>
<dbReference type="InterPro" id="IPR003838">
    <property type="entry name" value="ABC3_permease_C"/>
</dbReference>
<feature type="domain" description="ABC3 transporter permease C-terminal" evidence="8">
    <location>
        <begin position="288"/>
        <end position="398"/>
    </location>
</feature>
<evidence type="ECO:0000259" key="9">
    <source>
        <dbReference type="Pfam" id="PF12704"/>
    </source>
</evidence>
<dbReference type="InterPro" id="IPR025857">
    <property type="entry name" value="MacB_PCD"/>
</dbReference>
<reference evidence="10 11" key="1">
    <citation type="journal article" date="2020" name="Antonie Van Leeuwenhoek">
        <title>Stenotrophomonas cyclobalanopsidis sp. nov., isolated from the leaf spot disease of Cyclobalanopsis patelliformis.</title>
        <authorList>
            <person name="Bian D.R."/>
            <person name="Xue H."/>
            <person name="Piao C.G."/>
            <person name="Li Y."/>
        </authorList>
    </citation>
    <scope>NUCLEOTIDE SEQUENCE [LARGE SCALE GENOMIC DNA]</scope>
    <source>
        <strain evidence="10 11">TPQG1-4</strain>
    </source>
</reference>
<proteinExistence type="inferred from homology"/>
<evidence type="ECO:0000313" key="11">
    <source>
        <dbReference type="Proteomes" id="UP000326367"/>
    </source>
</evidence>
<sequence length="405" mass="42890">MLMIKALRHYLPGALLLATQAGLASAVFILSVSVITDSQTRLAVKAGEHPERVGIIHVADPRNSEGSAEGIREDVAALSTVPGVRSVAVSDAIPFGGRSRRFGMCSSGKAMDAAIAAGSIEVKGCAQLPLIKASDDWLPSLGLHPTQGNGLQRGDALQEARVVLLSQTLADALYGSGRAVGQQLYLGPDDARTVIGVFPAIAGPSPGGGETDTQWAVVPGYPTGNQRYFSLASGGGDFDRRTLDAAIAALHGVAAYRMIDPDKARSLQGYRDDFLRVDIFKTRLLSGMTLLVLVIMMVGVSGMVGSWVNRRRRAIGIRRALGARRHDVVMYFLLENLALCLPGALCGLLLAGTIRYASSYPALSNWSYGVAIIAAIVVVATNLLACLHPSLRAARQEPLELLRAR</sequence>
<dbReference type="PANTHER" id="PTHR30572:SF4">
    <property type="entry name" value="ABC TRANSPORTER PERMEASE YTRF"/>
    <property type="match status" value="1"/>
</dbReference>
<dbReference type="EMBL" id="VYKI01000004">
    <property type="protein sequence ID" value="KAA9002201.1"/>
    <property type="molecule type" value="Genomic_DNA"/>
</dbReference>
<protein>
    <submittedName>
        <fullName evidence="10">FtsX-like permease family protein</fullName>
    </submittedName>
</protein>
<evidence type="ECO:0000313" key="10">
    <source>
        <dbReference type="EMBL" id="KAA9002201.1"/>
    </source>
</evidence>
<dbReference type="Pfam" id="PF02687">
    <property type="entry name" value="FtsX"/>
    <property type="match status" value="1"/>
</dbReference>